<gene>
    <name evidence="1" type="ORF">MANT1106_LOCUS1098</name>
</gene>
<dbReference type="EMBL" id="HBFC01002128">
    <property type="protein sequence ID" value="CAD8698417.1"/>
    <property type="molecule type" value="Transcribed_RNA"/>
</dbReference>
<reference evidence="1" key="1">
    <citation type="submission" date="2021-01" db="EMBL/GenBank/DDBJ databases">
        <authorList>
            <person name="Corre E."/>
            <person name="Pelletier E."/>
            <person name="Niang G."/>
            <person name="Scheremetjew M."/>
            <person name="Finn R."/>
            <person name="Kale V."/>
            <person name="Holt S."/>
            <person name="Cochrane G."/>
            <person name="Meng A."/>
            <person name="Brown T."/>
            <person name="Cohen L."/>
        </authorList>
    </citation>
    <scope>NUCLEOTIDE SEQUENCE</scope>
    <source>
        <strain evidence="1">SL-175</strain>
    </source>
</reference>
<proteinExistence type="predicted"/>
<evidence type="ECO:0000313" key="1">
    <source>
        <dbReference type="EMBL" id="CAD8698417.1"/>
    </source>
</evidence>
<dbReference type="AlphaFoldDB" id="A0A7S0S828"/>
<name>A0A7S0S828_9CHLO</name>
<sequence length="428" mass="48067">MPKLQKSVEGRHFYCSKECFTSSWAVHKQLHVRKERTITLNMDDNNTTVLKASFGFMSDVEWNDLKVTPDFTATFAQKLEQAEMLSREAEKYEDMPRSDLDTSLNVICSIRKVCPEQVYLAVQGVRLMTAILYNKYSTDFQMLPINTVFEILRRNYLYHVSRLLFEPSTRMQEVAGQNVPEDFYQKILFHPLHVFTKCFGEAFTPDALAAQEEDEKLKMCKKMRDESFDLTCPMYVCAFVATMLLQMWNNRLSSIEGNGEEGGGGSSPSSSAVPTAASATSACIVQRTITAEERAKLSVGLVKLLSRKLPSFWNVNGRRRGQLSFRDFLKGVNGQGSRIAKRLGRLETACRRGSPEPKQQMGPGQIDLAAAQALHLTAQLCLGVAAAHAHDKDAHAALLDNASLVCWALRQWETRELSEDLSTTVLLS</sequence>
<accession>A0A7S0S828</accession>
<protein>
    <submittedName>
        <fullName evidence="1">Uncharacterized protein</fullName>
    </submittedName>
</protein>
<organism evidence="1">
    <name type="scientific">Mantoniella antarctica</name>
    <dbReference type="NCBI Taxonomy" id="81844"/>
    <lineage>
        <taxon>Eukaryota</taxon>
        <taxon>Viridiplantae</taxon>
        <taxon>Chlorophyta</taxon>
        <taxon>Mamiellophyceae</taxon>
        <taxon>Mamiellales</taxon>
        <taxon>Mamiellaceae</taxon>
        <taxon>Mantoniella</taxon>
    </lineage>
</organism>